<protein>
    <recommendedName>
        <fullName evidence="1">Type 4 fimbrial biogenesis protein PilX N-terminal domain-containing protein</fullName>
    </recommendedName>
</protein>
<feature type="domain" description="Type 4 fimbrial biogenesis protein PilX N-terminal" evidence="1">
    <location>
        <begin position="12"/>
        <end position="59"/>
    </location>
</feature>
<sequence length="174" mass="18021">MNGRGAGGKPQRGAVLLLAMVFLLLLAIISSSVVRTSVLEFRMAGNDQFREEALQKAQAIAAALAEDPANFRLTGGVGYTRCRAGGGCESETLAVAAATEAVPAGVDVSYRIRRQAPLVVKSLPFRQAESNASSSQVFDAAIFEVGVTVDGSAVRLGSAEVLQGIAVRIASAAR</sequence>
<dbReference type="Pfam" id="PF14341">
    <property type="entry name" value="PilX_N"/>
    <property type="match status" value="1"/>
</dbReference>
<dbReference type="EMBL" id="CP048711">
    <property type="protein sequence ID" value="QIB66350.1"/>
    <property type="molecule type" value="Genomic_DNA"/>
</dbReference>
<evidence type="ECO:0000313" key="3">
    <source>
        <dbReference type="Proteomes" id="UP000477680"/>
    </source>
</evidence>
<dbReference type="InterPro" id="IPR025746">
    <property type="entry name" value="PilX_N_dom"/>
</dbReference>
<reference evidence="2 3" key="1">
    <citation type="submission" date="2020-02" db="EMBL/GenBank/DDBJ databases">
        <title>Genome sequencing for Kineobactrum sp. M2.</title>
        <authorList>
            <person name="Park S.-J."/>
        </authorList>
    </citation>
    <scope>NUCLEOTIDE SEQUENCE [LARGE SCALE GENOMIC DNA]</scope>
    <source>
        <strain evidence="2 3">M2</strain>
    </source>
</reference>
<dbReference type="RefSeq" id="WP_163495784.1">
    <property type="nucleotide sequence ID" value="NZ_CP048711.1"/>
</dbReference>
<accession>A0A6C0U2G5</accession>
<dbReference type="AlphaFoldDB" id="A0A6C0U2G5"/>
<proteinExistence type="predicted"/>
<evidence type="ECO:0000313" key="2">
    <source>
        <dbReference type="EMBL" id="QIB66350.1"/>
    </source>
</evidence>
<organism evidence="2 3">
    <name type="scientific">Kineobactrum salinum</name>
    <dbReference type="NCBI Taxonomy" id="2708301"/>
    <lineage>
        <taxon>Bacteria</taxon>
        <taxon>Pseudomonadati</taxon>
        <taxon>Pseudomonadota</taxon>
        <taxon>Gammaproteobacteria</taxon>
        <taxon>Cellvibrionales</taxon>
        <taxon>Halieaceae</taxon>
        <taxon>Kineobactrum</taxon>
    </lineage>
</organism>
<dbReference type="KEGG" id="kim:G3T16_13995"/>
<name>A0A6C0U2G5_9GAMM</name>
<keyword evidence="3" id="KW-1185">Reference proteome</keyword>
<evidence type="ECO:0000259" key="1">
    <source>
        <dbReference type="Pfam" id="PF14341"/>
    </source>
</evidence>
<gene>
    <name evidence="2" type="ORF">G3T16_13995</name>
</gene>
<dbReference type="Proteomes" id="UP000477680">
    <property type="component" value="Chromosome"/>
</dbReference>